<dbReference type="GO" id="GO:0005829">
    <property type="term" value="C:cytosol"/>
    <property type="evidence" value="ECO:0007669"/>
    <property type="project" value="UniProtKB-ARBA"/>
</dbReference>
<dbReference type="InterPro" id="IPR019844">
    <property type="entry name" value="CSD_CS"/>
</dbReference>
<dbReference type="Pfam" id="PF00313">
    <property type="entry name" value="CSD"/>
    <property type="match status" value="1"/>
</dbReference>
<dbReference type="SUPFAM" id="SSF50249">
    <property type="entry name" value="Nucleic acid-binding proteins"/>
    <property type="match status" value="1"/>
</dbReference>
<proteinExistence type="predicted"/>
<dbReference type="GO" id="GO:0003676">
    <property type="term" value="F:nucleic acid binding"/>
    <property type="evidence" value="ECO:0007669"/>
    <property type="project" value="InterPro"/>
</dbReference>
<evidence type="ECO:0000313" key="5">
    <source>
        <dbReference type="EMBL" id="BBO80641.1"/>
    </source>
</evidence>
<dbReference type="Gene3D" id="2.40.50.140">
    <property type="entry name" value="Nucleic acid-binding proteins"/>
    <property type="match status" value="1"/>
</dbReference>
<dbReference type="InterPro" id="IPR002059">
    <property type="entry name" value="CSP_DNA-bd"/>
</dbReference>
<evidence type="ECO:0000256" key="3">
    <source>
        <dbReference type="RuleBase" id="RU000408"/>
    </source>
</evidence>
<feature type="domain" description="CSD" evidence="4">
    <location>
        <begin position="1"/>
        <end position="66"/>
    </location>
</feature>
<gene>
    <name evidence="5" type="ORF">DSCO28_12070</name>
</gene>
<reference evidence="5 6" key="1">
    <citation type="submission" date="2019-11" db="EMBL/GenBank/DDBJ databases">
        <title>Comparative genomics of hydrocarbon-degrading Desulfosarcina strains.</title>
        <authorList>
            <person name="Watanabe M."/>
            <person name="Kojima H."/>
            <person name="Fukui M."/>
        </authorList>
    </citation>
    <scope>NUCLEOTIDE SEQUENCE [LARGE SCALE GENOMIC DNA]</scope>
    <source>
        <strain evidence="5 6">28bB2T</strain>
    </source>
</reference>
<dbReference type="InterPro" id="IPR012340">
    <property type="entry name" value="NA-bd_OB-fold"/>
</dbReference>
<dbReference type="PRINTS" id="PR00050">
    <property type="entry name" value="COLDSHOCK"/>
</dbReference>
<dbReference type="PROSITE" id="PS00352">
    <property type="entry name" value="CSD_1"/>
    <property type="match status" value="1"/>
</dbReference>
<evidence type="ECO:0000259" key="4">
    <source>
        <dbReference type="PROSITE" id="PS51857"/>
    </source>
</evidence>
<dbReference type="Gene3D" id="6.20.370.130">
    <property type="match status" value="1"/>
</dbReference>
<dbReference type="PROSITE" id="PS51857">
    <property type="entry name" value="CSD_2"/>
    <property type="match status" value="1"/>
</dbReference>
<name>A0A5K7ZID7_9BACT</name>
<dbReference type="KEGG" id="dov:DSCO28_12070"/>
<protein>
    <submittedName>
        <fullName evidence="5">Cold-shock protein</fullName>
    </submittedName>
</protein>
<dbReference type="InterPro" id="IPR050181">
    <property type="entry name" value="Cold_shock_domain"/>
</dbReference>
<evidence type="ECO:0000313" key="6">
    <source>
        <dbReference type="Proteomes" id="UP000425960"/>
    </source>
</evidence>
<dbReference type="AlphaFoldDB" id="A0A5K7ZID7"/>
<dbReference type="EMBL" id="AP021876">
    <property type="protein sequence ID" value="BBO80641.1"/>
    <property type="molecule type" value="Genomic_DNA"/>
</dbReference>
<dbReference type="FunFam" id="2.40.50.140:FF:000006">
    <property type="entry name" value="Cold shock protein CspC"/>
    <property type="match status" value="1"/>
</dbReference>
<sequence>MANGVVKWFSDKKGFGFIEQEGGQGDIFVHFSSIKAEGFKTLAEGDRVTFDVEQTDRGPAAANVVRV</sequence>
<accession>A0A5K7ZID7</accession>
<dbReference type="Proteomes" id="UP000425960">
    <property type="component" value="Chromosome"/>
</dbReference>
<dbReference type="PANTHER" id="PTHR11544">
    <property type="entry name" value="COLD SHOCK DOMAIN CONTAINING PROTEINS"/>
    <property type="match status" value="1"/>
</dbReference>
<comment type="subcellular location">
    <subcellularLocation>
        <location evidence="1 3">Cytoplasm</location>
    </subcellularLocation>
</comment>
<dbReference type="InterPro" id="IPR011129">
    <property type="entry name" value="CSD"/>
</dbReference>
<keyword evidence="2" id="KW-0963">Cytoplasm</keyword>
<organism evidence="5 6">
    <name type="scientific">Desulfosarcina ovata subsp. sediminis</name>
    <dbReference type="NCBI Taxonomy" id="885957"/>
    <lineage>
        <taxon>Bacteria</taxon>
        <taxon>Pseudomonadati</taxon>
        <taxon>Thermodesulfobacteriota</taxon>
        <taxon>Desulfobacteria</taxon>
        <taxon>Desulfobacterales</taxon>
        <taxon>Desulfosarcinaceae</taxon>
        <taxon>Desulfosarcina</taxon>
    </lineage>
</organism>
<dbReference type="PIRSF" id="PIRSF002599">
    <property type="entry name" value="Cold_shock_A"/>
    <property type="match status" value="1"/>
</dbReference>
<dbReference type="CDD" id="cd04458">
    <property type="entry name" value="CSP_CDS"/>
    <property type="match status" value="1"/>
</dbReference>
<evidence type="ECO:0000256" key="2">
    <source>
        <dbReference type="ARBA" id="ARBA00022490"/>
    </source>
</evidence>
<evidence type="ECO:0000256" key="1">
    <source>
        <dbReference type="ARBA" id="ARBA00004496"/>
    </source>
</evidence>
<dbReference type="SMART" id="SM00357">
    <property type="entry name" value="CSP"/>
    <property type="match status" value="1"/>
</dbReference>
<dbReference type="InterPro" id="IPR012156">
    <property type="entry name" value="Cold_shock_CspA"/>
</dbReference>
<dbReference type="RefSeq" id="WP_155309256.1">
    <property type="nucleotide sequence ID" value="NZ_AP021876.1"/>
</dbReference>